<evidence type="ECO:0000313" key="2">
    <source>
        <dbReference type="EMBL" id="PWR19959.1"/>
    </source>
</evidence>
<dbReference type="Proteomes" id="UP000246077">
    <property type="component" value="Unassembled WGS sequence"/>
</dbReference>
<keyword evidence="3" id="KW-1185">Reference proteome</keyword>
<dbReference type="InterPro" id="IPR018547">
    <property type="entry name" value="AbiEi_C"/>
</dbReference>
<dbReference type="AlphaFoldDB" id="A0A317DZ19"/>
<feature type="domain" description="AbiEi antitoxin C-terminal" evidence="1">
    <location>
        <begin position="96"/>
        <end position="220"/>
    </location>
</feature>
<protein>
    <submittedName>
        <fullName evidence="2">Transcriptional regulator</fullName>
    </submittedName>
</protein>
<proteinExistence type="predicted"/>
<dbReference type="Pfam" id="PF09407">
    <property type="entry name" value="AbiEi_1"/>
    <property type="match status" value="1"/>
</dbReference>
<comment type="caution">
    <text evidence="2">The sequence shown here is derived from an EMBL/GenBank/DDBJ whole genome shotgun (WGS) entry which is preliminary data.</text>
</comment>
<dbReference type="EMBL" id="QGLF01000004">
    <property type="protein sequence ID" value="PWR19959.1"/>
    <property type="molecule type" value="Genomic_DNA"/>
</dbReference>
<reference evidence="3" key="1">
    <citation type="submission" date="2018-05" db="EMBL/GenBank/DDBJ databases">
        <title>Zavarzinia sp. HR-AS.</title>
        <authorList>
            <person name="Lee Y."/>
            <person name="Jeon C.O."/>
        </authorList>
    </citation>
    <scope>NUCLEOTIDE SEQUENCE [LARGE SCALE GENOMIC DNA]</scope>
    <source>
        <strain evidence="3">DSM 1231</strain>
    </source>
</reference>
<evidence type="ECO:0000313" key="3">
    <source>
        <dbReference type="Proteomes" id="UP000246077"/>
    </source>
</evidence>
<sequence>MRQNGYLLPTLTQNHRPTMQPRQHKTASFLSAHPVFTRAEFAAAFGHPAGGANVTSLLRHHLRAGNIKRVSREVFAAVPAHLAVERMVIDRFAAASKLRPDGVLGFHSALELHGMAYSEFNEVQLISAGRTERVDLPFGACRFVTPPKALAATGKADYLTATMDRQGVTVRVTAVERTVVDVLHRPELAGGTEEVLKSLDLVRYLDPAKVADYVELLDNRSLASVSGWWLERRRVALGVADHVLARLRTRLPRSKHYALGAEPGHAVLVEPWRVLLPAQAVDATFEGV</sequence>
<accession>A0A317DZ19</accession>
<evidence type="ECO:0000259" key="1">
    <source>
        <dbReference type="Pfam" id="PF09407"/>
    </source>
</evidence>
<organism evidence="2 3">
    <name type="scientific">Zavarzinia compransoris</name>
    <dbReference type="NCBI Taxonomy" id="1264899"/>
    <lineage>
        <taxon>Bacteria</taxon>
        <taxon>Pseudomonadati</taxon>
        <taxon>Pseudomonadota</taxon>
        <taxon>Alphaproteobacteria</taxon>
        <taxon>Rhodospirillales</taxon>
        <taxon>Zavarziniaceae</taxon>
        <taxon>Zavarzinia</taxon>
    </lineage>
</organism>
<name>A0A317DZ19_9PROT</name>
<gene>
    <name evidence="2" type="ORF">DKG75_16060</name>
</gene>